<dbReference type="InterPro" id="IPR023753">
    <property type="entry name" value="FAD/NAD-binding_dom"/>
</dbReference>
<evidence type="ECO:0000256" key="2">
    <source>
        <dbReference type="ARBA" id="ARBA00008312"/>
    </source>
</evidence>
<dbReference type="InterPro" id="IPR055275">
    <property type="entry name" value="Ferredox_Rdtase"/>
</dbReference>
<dbReference type="SUPFAM" id="SSF51971">
    <property type="entry name" value="Nucleotide-binding domain"/>
    <property type="match status" value="2"/>
</dbReference>
<keyword evidence="3" id="KW-0285">Flavoprotein</keyword>
<comment type="cofactor">
    <cofactor evidence="1 7">
        <name>FAD</name>
        <dbReference type="ChEBI" id="CHEBI:57692"/>
    </cofactor>
</comment>
<keyword evidence="5 8" id="KW-0521">NADP</keyword>
<proteinExistence type="inferred from homology"/>
<evidence type="ECO:0000256" key="5">
    <source>
        <dbReference type="ARBA" id="ARBA00022857"/>
    </source>
</evidence>
<organism evidence="10 11">
    <name type="scientific">Neptunomonas qingdaonensis</name>
    <dbReference type="NCBI Taxonomy" id="1045558"/>
    <lineage>
        <taxon>Bacteria</taxon>
        <taxon>Pseudomonadati</taxon>
        <taxon>Pseudomonadota</taxon>
        <taxon>Gammaproteobacteria</taxon>
        <taxon>Oceanospirillales</taxon>
        <taxon>Oceanospirillaceae</taxon>
        <taxon>Neptunomonas</taxon>
    </lineage>
</organism>
<dbReference type="OrthoDB" id="9815647at2"/>
<dbReference type="Proteomes" id="UP000198623">
    <property type="component" value="Unassembled WGS sequence"/>
</dbReference>
<sequence>MVQIAIIGSGPSGCYVADILAKKIPDSQIDLFDKLPTPFGLVRAGVAPDHLHTKNITRQFERLLSRENIRFVGNINLGTDLSYTELKQHYHIIVIASGAPLDNKLNIKGENLNGVYGAGEISRWYNGHPDSAHLNPHFSNAVAIIGNGNVALDIARILSKQHQQLINSDMHQQALAHLDSACIKDIYLIGRRSAADASFTSAELQELLSLPNIAAAIDSDQIPQLLPDHIEEGQRRNAEKNLALLRALNTSTQPSTKALIPTLVDGKTRLHFINCASAVSISGENNQATTLHLVKNHLEGATATPTDEYICVNVDTVISAIGFQSLSIPDIPFDSAKGIFLHQHGKIESGVYATGWCKRGSHGVIPANRVDAVNLAKTIIADWEHTVLPPHKTGFSGISTLLDNHNIKPVSYNDWLIIDQAEIKRATQSKPREKFTSATEMLALVNKS</sequence>
<dbReference type="Pfam" id="PF07992">
    <property type="entry name" value="Pyr_redox_2"/>
    <property type="match status" value="1"/>
</dbReference>
<feature type="binding site" evidence="8">
    <location>
        <position position="203"/>
    </location>
    <ligand>
        <name>NADP(+)</name>
        <dbReference type="ChEBI" id="CHEBI:58349"/>
    </ligand>
</feature>
<keyword evidence="6" id="KW-0560">Oxidoreductase</keyword>
<evidence type="ECO:0000256" key="1">
    <source>
        <dbReference type="ARBA" id="ARBA00001974"/>
    </source>
</evidence>
<protein>
    <submittedName>
        <fullName evidence="10">Ferredoxin--NADP+ reductase</fullName>
    </submittedName>
</protein>
<evidence type="ECO:0000256" key="7">
    <source>
        <dbReference type="PIRSR" id="PIRSR000362-1"/>
    </source>
</evidence>
<feature type="binding site" evidence="7">
    <location>
        <position position="356"/>
    </location>
    <ligand>
        <name>FAD</name>
        <dbReference type="ChEBI" id="CHEBI:57692"/>
    </ligand>
</feature>
<dbReference type="InterPro" id="IPR021163">
    <property type="entry name" value="Ferredox_Rdtase_adrenod"/>
</dbReference>
<evidence type="ECO:0000256" key="3">
    <source>
        <dbReference type="ARBA" id="ARBA00022630"/>
    </source>
</evidence>
<evidence type="ECO:0000259" key="9">
    <source>
        <dbReference type="Pfam" id="PF07992"/>
    </source>
</evidence>
<dbReference type="EMBL" id="FOOU01000005">
    <property type="protein sequence ID" value="SFG33147.1"/>
    <property type="molecule type" value="Genomic_DNA"/>
</dbReference>
<dbReference type="InterPro" id="IPR036188">
    <property type="entry name" value="FAD/NAD-bd_sf"/>
</dbReference>
<reference evidence="11" key="1">
    <citation type="submission" date="2016-10" db="EMBL/GenBank/DDBJ databases">
        <authorList>
            <person name="Varghese N."/>
            <person name="Submissions S."/>
        </authorList>
    </citation>
    <scope>NUCLEOTIDE SEQUENCE [LARGE SCALE GENOMIC DNA]</scope>
    <source>
        <strain evidence="11">CGMCC 1.10971</strain>
    </source>
</reference>
<feature type="binding site" evidence="8">
    <location>
        <begin position="191"/>
        <end position="192"/>
    </location>
    <ligand>
        <name>NADP(+)</name>
        <dbReference type="ChEBI" id="CHEBI:58349"/>
    </ligand>
</feature>
<feature type="binding site" evidence="8">
    <location>
        <begin position="147"/>
        <end position="150"/>
    </location>
    <ligand>
        <name>NADP(+)</name>
        <dbReference type="ChEBI" id="CHEBI:58349"/>
    </ligand>
</feature>
<dbReference type="AlphaFoldDB" id="A0A1I2R3J1"/>
<dbReference type="PANTHER" id="PTHR48467:SF1">
    <property type="entry name" value="GLUTAMATE SYNTHASE 1 [NADH], CHLOROPLASTIC-LIKE"/>
    <property type="match status" value="1"/>
</dbReference>
<evidence type="ECO:0000256" key="6">
    <source>
        <dbReference type="ARBA" id="ARBA00023002"/>
    </source>
</evidence>
<gene>
    <name evidence="10" type="ORF">SAMN05216175_105218</name>
</gene>
<evidence type="ECO:0000256" key="8">
    <source>
        <dbReference type="PIRSR" id="PIRSR000362-2"/>
    </source>
</evidence>
<dbReference type="Gene3D" id="3.50.50.60">
    <property type="entry name" value="FAD/NAD(P)-binding domain"/>
    <property type="match status" value="1"/>
</dbReference>
<dbReference type="STRING" id="1045558.SAMN05216175_105218"/>
<dbReference type="Gene3D" id="3.40.50.720">
    <property type="entry name" value="NAD(P)-binding Rossmann-like Domain"/>
    <property type="match status" value="1"/>
</dbReference>
<feature type="binding site" evidence="7">
    <location>
        <position position="41"/>
    </location>
    <ligand>
        <name>FAD</name>
        <dbReference type="ChEBI" id="CHEBI:57692"/>
    </ligand>
</feature>
<name>A0A1I2R3J1_9GAMM</name>
<comment type="similarity">
    <text evidence="2">Belongs to the ferredoxin--NADP reductase type 1 family.</text>
</comment>
<feature type="binding site" evidence="7">
    <location>
        <begin position="363"/>
        <end position="365"/>
    </location>
    <ligand>
        <name>FAD</name>
        <dbReference type="ChEBI" id="CHEBI:57692"/>
    </ligand>
</feature>
<dbReference type="PRINTS" id="PR00419">
    <property type="entry name" value="ADXRDTASE"/>
</dbReference>
<keyword evidence="4 7" id="KW-0274">FAD</keyword>
<feature type="binding site" evidence="8">
    <location>
        <position position="363"/>
    </location>
    <ligand>
        <name>NADP(+)</name>
        <dbReference type="ChEBI" id="CHEBI:58349"/>
    </ligand>
</feature>
<evidence type="ECO:0000256" key="4">
    <source>
        <dbReference type="ARBA" id="ARBA00022827"/>
    </source>
</evidence>
<dbReference type="GO" id="GO:0016491">
    <property type="term" value="F:oxidoreductase activity"/>
    <property type="evidence" value="ECO:0007669"/>
    <property type="project" value="UniProtKB-KW"/>
</dbReference>
<dbReference type="RefSeq" id="WP_090727358.1">
    <property type="nucleotide sequence ID" value="NZ_FOOU01000005.1"/>
</dbReference>
<keyword evidence="11" id="KW-1185">Reference proteome</keyword>
<evidence type="ECO:0000313" key="10">
    <source>
        <dbReference type="EMBL" id="SFG33147.1"/>
    </source>
</evidence>
<evidence type="ECO:0000313" key="11">
    <source>
        <dbReference type="Proteomes" id="UP000198623"/>
    </source>
</evidence>
<feature type="domain" description="FAD/NAD(P)-binding" evidence="9">
    <location>
        <begin position="3"/>
        <end position="164"/>
    </location>
</feature>
<dbReference type="PANTHER" id="PTHR48467">
    <property type="entry name" value="GLUTAMATE SYNTHASE 1 [NADH], CHLOROPLASTIC-LIKE"/>
    <property type="match status" value="1"/>
</dbReference>
<accession>A0A1I2R3J1</accession>
<feature type="binding site" evidence="7">
    <location>
        <position position="77"/>
    </location>
    <ligand>
        <name>FAD</name>
        <dbReference type="ChEBI" id="CHEBI:57692"/>
    </ligand>
</feature>
<dbReference type="PIRSF" id="PIRSF000362">
    <property type="entry name" value="FNR"/>
    <property type="match status" value="1"/>
</dbReference>
<feature type="binding site" evidence="7">
    <location>
        <position position="12"/>
    </location>
    <ligand>
        <name>FAD</name>
        <dbReference type="ChEBI" id="CHEBI:57692"/>
    </ligand>
</feature>